<dbReference type="HOGENOM" id="CLU_2698526_0_0_0"/>
<dbReference type="Proteomes" id="UP000010467">
    <property type="component" value="Plasmid pDEIPE01"/>
</dbReference>
<keyword evidence="1" id="KW-0614">Plasmid</keyword>
<protein>
    <submittedName>
        <fullName evidence="1">Uncharacterized protein</fullName>
    </submittedName>
</protein>
<organism evidence="1 2">
    <name type="scientific">Deinococcus peraridilitoris (strain DSM 19664 / LMG 22246 / CIP 109416 / KR-200)</name>
    <dbReference type="NCBI Taxonomy" id="937777"/>
    <lineage>
        <taxon>Bacteria</taxon>
        <taxon>Thermotogati</taxon>
        <taxon>Deinococcota</taxon>
        <taxon>Deinococci</taxon>
        <taxon>Deinococcales</taxon>
        <taxon>Deinococcaceae</taxon>
        <taxon>Deinococcus</taxon>
    </lineage>
</organism>
<dbReference type="AlphaFoldDB" id="L0A881"/>
<gene>
    <name evidence="1" type="ordered locus">Deipe_4265</name>
</gene>
<dbReference type="EMBL" id="CP003383">
    <property type="protein sequence ID" value="AFZ69614.1"/>
    <property type="molecule type" value="Genomic_DNA"/>
</dbReference>
<reference evidence="2" key="1">
    <citation type="submission" date="2012-03" db="EMBL/GenBank/DDBJ databases">
        <title>Complete sequence of plasmid 1 of Deinococcus peraridilitoris DSM 19664.</title>
        <authorList>
            <person name="Lucas S."/>
            <person name="Copeland A."/>
            <person name="Lapidus A."/>
            <person name="Glavina del Rio T."/>
            <person name="Dalin E."/>
            <person name="Tice H."/>
            <person name="Bruce D."/>
            <person name="Goodwin L."/>
            <person name="Pitluck S."/>
            <person name="Peters L."/>
            <person name="Mikhailova N."/>
            <person name="Lu M."/>
            <person name="Kyrpides N."/>
            <person name="Mavromatis K."/>
            <person name="Ivanova N."/>
            <person name="Brettin T."/>
            <person name="Detter J.C."/>
            <person name="Han C."/>
            <person name="Larimer F."/>
            <person name="Land M."/>
            <person name="Hauser L."/>
            <person name="Markowitz V."/>
            <person name="Cheng J.-F."/>
            <person name="Hugenholtz P."/>
            <person name="Woyke T."/>
            <person name="Wu D."/>
            <person name="Pukall R."/>
            <person name="Steenblock K."/>
            <person name="Brambilla E."/>
            <person name="Klenk H.-P."/>
            <person name="Eisen J.A."/>
        </authorList>
    </citation>
    <scope>NUCLEOTIDE SEQUENCE [LARGE SCALE GENOMIC DNA]</scope>
    <source>
        <strain evidence="2">DSM 19664 / LMG 22246 / CIP 109416 / KR-200</strain>
        <plasmid evidence="2">Plasmid pDEIPE01</plasmid>
    </source>
</reference>
<dbReference type="KEGG" id="dpd:Deipe_4265"/>
<name>L0A881_DEIPD</name>
<evidence type="ECO:0000313" key="1">
    <source>
        <dbReference type="EMBL" id="AFZ69614.1"/>
    </source>
</evidence>
<proteinExistence type="predicted"/>
<sequence>MQNILLNWAALEPQRCSQQANSERFTLRFNNEYSEGPDGTTDLRAVRWGVIEAIEAHGWKLGAGRHRLARQGH</sequence>
<keyword evidence="2" id="KW-1185">Reference proteome</keyword>
<evidence type="ECO:0000313" key="2">
    <source>
        <dbReference type="Proteomes" id="UP000010467"/>
    </source>
</evidence>
<accession>L0A881</accession>
<geneLocation type="plasmid" evidence="1 2">
    <name>pDEIPE01</name>
</geneLocation>